<dbReference type="Proteomes" id="UP000005951">
    <property type="component" value="Unassembled WGS sequence"/>
</dbReference>
<gene>
    <name evidence="3" type="ORF">WSS_A15749</name>
</gene>
<dbReference type="RefSeq" id="WP_005257279.1">
    <property type="nucleotide sequence ID" value="NZ_AJYC02000049.1"/>
</dbReference>
<comment type="caution">
    <text evidence="3">The sequence shown here is derived from an EMBL/GenBank/DDBJ whole genome shotgun (WGS) entry which is preliminary data.</text>
</comment>
<dbReference type="InterPro" id="IPR037523">
    <property type="entry name" value="VOC_core"/>
</dbReference>
<evidence type="ECO:0000313" key="3">
    <source>
        <dbReference type="EMBL" id="EKT81737.1"/>
    </source>
</evidence>
<evidence type="ECO:0000313" key="4">
    <source>
        <dbReference type="Proteomes" id="UP000005951"/>
    </source>
</evidence>
<dbReference type="GO" id="GO:0004493">
    <property type="term" value="F:methylmalonyl-CoA epimerase activity"/>
    <property type="evidence" value="ECO:0007669"/>
    <property type="project" value="TreeGrafter"/>
</dbReference>
<dbReference type="Gene3D" id="3.10.180.10">
    <property type="entry name" value="2,3-Dihydroxybiphenyl 1,2-Dioxygenase, domain 1"/>
    <property type="match status" value="1"/>
</dbReference>
<feature type="domain" description="VOC" evidence="2">
    <location>
        <begin position="11"/>
        <end position="129"/>
    </location>
</feature>
<protein>
    <submittedName>
        <fullName evidence="3">Glyoxalase/bleomycin resistance protein/dioxygenase</fullName>
    </submittedName>
</protein>
<keyword evidence="3" id="KW-0223">Dioxygenase</keyword>
<dbReference type="InterPro" id="IPR029068">
    <property type="entry name" value="Glyas_Bleomycin-R_OHBP_Dase"/>
</dbReference>
<dbReference type="GO" id="GO:0046491">
    <property type="term" value="P:L-methylmalonyl-CoA metabolic process"/>
    <property type="evidence" value="ECO:0007669"/>
    <property type="project" value="TreeGrafter"/>
</dbReference>
<dbReference type="Pfam" id="PF00903">
    <property type="entry name" value="Glyoxalase"/>
    <property type="match status" value="1"/>
</dbReference>
<evidence type="ECO:0000259" key="2">
    <source>
        <dbReference type="PROSITE" id="PS51819"/>
    </source>
</evidence>
<dbReference type="GO" id="GO:0051213">
    <property type="term" value="F:dioxygenase activity"/>
    <property type="evidence" value="ECO:0007669"/>
    <property type="project" value="UniProtKB-KW"/>
</dbReference>
<organism evidence="3 4">
    <name type="scientific">Rhodococcus opacus M213</name>
    <dbReference type="NCBI Taxonomy" id="1129896"/>
    <lineage>
        <taxon>Bacteria</taxon>
        <taxon>Bacillati</taxon>
        <taxon>Actinomycetota</taxon>
        <taxon>Actinomycetes</taxon>
        <taxon>Mycobacteriales</taxon>
        <taxon>Nocardiaceae</taxon>
        <taxon>Rhodococcus</taxon>
    </lineage>
</organism>
<evidence type="ECO:0000256" key="1">
    <source>
        <dbReference type="ARBA" id="ARBA00022723"/>
    </source>
</evidence>
<keyword evidence="3" id="KW-0560">Oxidoreductase</keyword>
<dbReference type="CDD" id="cd06587">
    <property type="entry name" value="VOC"/>
    <property type="match status" value="1"/>
</dbReference>
<dbReference type="InterPro" id="IPR051785">
    <property type="entry name" value="MMCE/EMCE_epimerase"/>
</dbReference>
<accession>K8XU92</accession>
<name>K8XU92_RHOOP</name>
<keyword evidence="1" id="KW-0479">Metal-binding</keyword>
<dbReference type="GO" id="GO:0046872">
    <property type="term" value="F:metal ion binding"/>
    <property type="evidence" value="ECO:0007669"/>
    <property type="project" value="UniProtKB-KW"/>
</dbReference>
<dbReference type="PANTHER" id="PTHR43048">
    <property type="entry name" value="METHYLMALONYL-COA EPIMERASE"/>
    <property type="match status" value="1"/>
</dbReference>
<dbReference type="SUPFAM" id="SSF54593">
    <property type="entry name" value="Glyoxalase/Bleomycin resistance protein/Dihydroxybiphenyl dioxygenase"/>
    <property type="match status" value="1"/>
</dbReference>
<sequence length="143" mass="15462">MTDAPSLALHGVDNIGIAVRDVDRVAGFFATTFGFEIDPLPNGAGTRVRLGDHALALFAAEPDTPHATSGVRPGFDHVSIRVDDVDMLYADVRLSRVPWLSEPESLPEWGLRVLGFLDPEGNLFYFVSQLDDPGVPRSMSIGS</sequence>
<reference evidence="3 4" key="1">
    <citation type="journal article" date="2013" name="Genome Announc.">
        <title>Draft Genome Sequence of Rhodococcus opacus Strain M213 Shows a Diverse Catabolic Potential.</title>
        <authorList>
            <person name="Pathak A."/>
            <person name="Green S.J."/>
            <person name="Ogram A."/>
            <person name="Chauhan A."/>
        </authorList>
    </citation>
    <scope>NUCLEOTIDE SEQUENCE [LARGE SCALE GENOMIC DNA]</scope>
    <source>
        <strain evidence="3 4">M213</strain>
    </source>
</reference>
<dbReference type="AlphaFoldDB" id="K8XU92"/>
<dbReference type="EMBL" id="AJYC02000049">
    <property type="protein sequence ID" value="EKT81737.1"/>
    <property type="molecule type" value="Genomic_DNA"/>
</dbReference>
<dbReference type="InterPro" id="IPR004360">
    <property type="entry name" value="Glyas_Fos-R_dOase_dom"/>
</dbReference>
<dbReference type="PROSITE" id="PS51819">
    <property type="entry name" value="VOC"/>
    <property type="match status" value="1"/>
</dbReference>
<proteinExistence type="predicted"/>
<dbReference type="PANTHER" id="PTHR43048:SF3">
    <property type="entry name" value="METHYLMALONYL-COA EPIMERASE, MITOCHONDRIAL"/>
    <property type="match status" value="1"/>
</dbReference>